<proteinExistence type="predicted"/>
<dbReference type="Gene3D" id="3.90.180.10">
    <property type="entry name" value="Medium-chain alcohol dehydrogenases, catalytic domain"/>
    <property type="match status" value="1"/>
</dbReference>
<comment type="caution">
    <text evidence="6">The sequence shown here is derived from an EMBL/GenBank/DDBJ whole genome shotgun (WGS) entry which is preliminary data.</text>
</comment>
<dbReference type="Pfam" id="PF08240">
    <property type="entry name" value="ADH_N"/>
    <property type="match status" value="1"/>
</dbReference>
<keyword evidence="7" id="KW-1185">Reference proteome</keyword>
<gene>
    <name evidence="6" type="ORF">BGW36DRAFT_393616</name>
</gene>
<evidence type="ECO:0000259" key="5">
    <source>
        <dbReference type="Pfam" id="PF08240"/>
    </source>
</evidence>
<dbReference type="EMBL" id="JAJTJA010000002">
    <property type="protein sequence ID" value="KAH8703205.1"/>
    <property type="molecule type" value="Genomic_DNA"/>
</dbReference>
<reference evidence="6" key="1">
    <citation type="submission" date="2021-12" db="EMBL/GenBank/DDBJ databases">
        <title>Convergent genome expansion in fungi linked to evolution of root-endophyte symbiosis.</title>
        <authorList>
            <consortium name="DOE Joint Genome Institute"/>
            <person name="Ke Y.-H."/>
            <person name="Bonito G."/>
            <person name="Liao H.-L."/>
            <person name="Looney B."/>
            <person name="Rojas-Flechas A."/>
            <person name="Nash J."/>
            <person name="Hameed K."/>
            <person name="Schadt C."/>
            <person name="Martin F."/>
            <person name="Crous P.W."/>
            <person name="Miettinen O."/>
            <person name="Magnuson J.K."/>
            <person name="Labbe J."/>
            <person name="Jacobson D."/>
            <person name="Doktycz M.J."/>
            <person name="Veneault-Fourrey C."/>
            <person name="Kuo A."/>
            <person name="Mondo S."/>
            <person name="Calhoun S."/>
            <person name="Riley R."/>
            <person name="Ohm R."/>
            <person name="LaButti K."/>
            <person name="Andreopoulos B."/>
            <person name="Pangilinan J."/>
            <person name="Nolan M."/>
            <person name="Tritt A."/>
            <person name="Clum A."/>
            <person name="Lipzen A."/>
            <person name="Daum C."/>
            <person name="Barry K."/>
            <person name="Grigoriev I.V."/>
            <person name="Vilgalys R."/>
        </authorList>
    </citation>
    <scope>NUCLEOTIDE SEQUENCE</scope>
    <source>
        <strain evidence="6">PMI_201</strain>
    </source>
</reference>
<evidence type="ECO:0000256" key="4">
    <source>
        <dbReference type="ARBA" id="ARBA00023002"/>
    </source>
</evidence>
<sequence>MGTGVPPQACASQYKPHPTETMKAAVWMDPWNIEIRDVAKPVITEPADAIVQITHNTICGSDLHLYTGEPKDYTRKGMIMGHEAIGFVTEVGFDVNYLQIGDRVIILPIIACGKCQYCERKEFSFCDTTNPSKTMEKLYGHRLSGAFGYSDVMGGYPGDQAEYCRVPNADLTCVKVPADTEPKKLLALADVTTAAWHGCELAGVGEGDIVGVWGCGPVGLSIQRLALLRGASRVYAIDKDSQRLQIAEVYGMIPVDVTRHPNVSDYILSVQPHGLDCGIEASGFRSTNTSKHVAMRTMRMETDSGDTVHAVLKSTRKSGRVALIGDFFLGTNDFPIGMMMQKGITIRGDEFENIGKYYKMFSHHQIPGGLKVCLTTVHGRGMCS</sequence>
<evidence type="ECO:0000256" key="2">
    <source>
        <dbReference type="ARBA" id="ARBA00022723"/>
    </source>
</evidence>
<keyword evidence="2" id="KW-0479">Metal-binding</keyword>
<dbReference type="InterPro" id="IPR036291">
    <property type="entry name" value="NAD(P)-bd_dom_sf"/>
</dbReference>
<evidence type="ECO:0000256" key="1">
    <source>
        <dbReference type="ARBA" id="ARBA00001947"/>
    </source>
</evidence>
<organism evidence="6 7">
    <name type="scientific">Talaromyces proteolyticus</name>
    <dbReference type="NCBI Taxonomy" id="1131652"/>
    <lineage>
        <taxon>Eukaryota</taxon>
        <taxon>Fungi</taxon>
        <taxon>Dikarya</taxon>
        <taxon>Ascomycota</taxon>
        <taxon>Pezizomycotina</taxon>
        <taxon>Eurotiomycetes</taxon>
        <taxon>Eurotiomycetidae</taxon>
        <taxon>Eurotiales</taxon>
        <taxon>Trichocomaceae</taxon>
        <taxon>Talaromyces</taxon>
        <taxon>Talaromyces sect. Bacilispori</taxon>
    </lineage>
</organism>
<dbReference type="GO" id="GO:0016491">
    <property type="term" value="F:oxidoreductase activity"/>
    <property type="evidence" value="ECO:0007669"/>
    <property type="project" value="UniProtKB-KW"/>
</dbReference>
<protein>
    <submittedName>
        <fullName evidence="6">Formaldehyde dehydrogenase</fullName>
    </submittedName>
</protein>
<dbReference type="PANTHER" id="PTHR42813:SF1">
    <property type="entry name" value="DEHYDROGENASE, PUTATIVE (AFU_ORTHOLOGUE AFUA_5G03930)-RELATED"/>
    <property type="match status" value="1"/>
</dbReference>
<keyword evidence="3" id="KW-0862">Zinc</keyword>
<dbReference type="PROSITE" id="PS00059">
    <property type="entry name" value="ADH_ZINC"/>
    <property type="match status" value="1"/>
</dbReference>
<dbReference type="InterPro" id="IPR002328">
    <property type="entry name" value="ADH_Zn_CS"/>
</dbReference>
<dbReference type="SUPFAM" id="SSF51735">
    <property type="entry name" value="NAD(P)-binding Rossmann-fold domains"/>
    <property type="match status" value="1"/>
</dbReference>
<evidence type="ECO:0000313" key="6">
    <source>
        <dbReference type="EMBL" id="KAH8703205.1"/>
    </source>
</evidence>
<dbReference type="Gene3D" id="3.40.50.720">
    <property type="entry name" value="NAD(P)-binding Rossmann-like Domain"/>
    <property type="match status" value="1"/>
</dbReference>
<dbReference type="GeneID" id="70248113"/>
<dbReference type="AlphaFoldDB" id="A0AAD4Q4N8"/>
<keyword evidence="4" id="KW-0560">Oxidoreductase</keyword>
<evidence type="ECO:0000313" key="7">
    <source>
        <dbReference type="Proteomes" id="UP001201262"/>
    </source>
</evidence>
<feature type="domain" description="Alcohol dehydrogenase-like N-terminal" evidence="5">
    <location>
        <begin position="46"/>
        <end position="177"/>
    </location>
</feature>
<dbReference type="PANTHER" id="PTHR42813">
    <property type="entry name" value="ZINC-TYPE ALCOHOL DEHYDROGENASE-LIKE"/>
    <property type="match status" value="1"/>
</dbReference>
<dbReference type="Proteomes" id="UP001201262">
    <property type="component" value="Unassembled WGS sequence"/>
</dbReference>
<dbReference type="InterPro" id="IPR013154">
    <property type="entry name" value="ADH-like_N"/>
</dbReference>
<accession>A0AAD4Q4N8</accession>
<evidence type="ECO:0000256" key="3">
    <source>
        <dbReference type="ARBA" id="ARBA00022833"/>
    </source>
</evidence>
<comment type="cofactor">
    <cofactor evidence="1">
        <name>Zn(2+)</name>
        <dbReference type="ChEBI" id="CHEBI:29105"/>
    </cofactor>
</comment>
<name>A0AAD4Q4N8_9EURO</name>
<dbReference type="SUPFAM" id="SSF50129">
    <property type="entry name" value="GroES-like"/>
    <property type="match status" value="1"/>
</dbReference>
<dbReference type="InterPro" id="IPR011032">
    <property type="entry name" value="GroES-like_sf"/>
</dbReference>
<dbReference type="RefSeq" id="XP_046076223.1">
    <property type="nucleotide sequence ID" value="XM_046217826.1"/>
</dbReference>
<dbReference type="GO" id="GO:0008270">
    <property type="term" value="F:zinc ion binding"/>
    <property type="evidence" value="ECO:0007669"/>
    <property type="project" value="InterPro"/>
</dbReference>